<keyword evidence="2" id="KW-1185">Reference proteome</keyword>
<comment type="caution">
    <text evidence="1">The sequence shown here is derived from an EMBL/GenBank/DDBJ whole genome shotgun (WGS) entry which is preliminary data.</text>
</comment>
<proteinExistence type="predicted"/>
<protein>
    <recommendedName>
        <fullName evidence="3">MalT-like TPR region domain-containing protein</fullName>
    </recommendedName>
</protein>
<dbReference type="AlphaFoldDB" id="A0A328AS89"/>
<dbReference type="Proteomes" id="UP000249725">
    <property type="component" value="Unassembled WGS sequence"/>
</dbReference>
<accession>A0A328AS89</accession>
<sequence>MFELGRELKRLLGTDRGSALQDGLTGGDPALLELLDYKLLLEEARSADAASGRTGARDKPARRLEAAVVWREAARRSGDAALLRKAASAAEMAAEGYDPTRRSDGWARARTEQAYCALLGAELFGDEGLNAAAEVAFRDARTAARAGVAAAMADVGLAIVQGRQHLAAGDAAQARICADAFAMPAAALDAIARRNTAARPLAAEARIARADLLCGWGARLKDESLVRMALDDAAGAARRLNLAYEPISWARAEMIRGEALTLWGELTGDIDAIAAAAAALAGALEAITRDHSPLDWARIQVSLGQALRALGEASGEERAFEQAVTCFDRAALILKEAPTSPLRGVAAGARAMCLARSAELTGDLAVLDAAEAAMKIELSKLQARRDPVGWALAQTHLARLYEARIDITGHDRGERAAAVTALDAALDVFAEQGLHSMSVIASDALGRLRAGSSNQPRTAV</sequence>
<dbReference type="InterPro" id="IPR011990">
    <property type="entry name" value="TPR-like_helical_dom_sf"/>
</dbReference>
<reference evidence="2" key="1">
    <citation type="submission" date="2018-05" db="EMBL/GenBank/DDBJ databases">
        <authorList>
            <person name="Li X."/>
        </authorList>
    </citation>
    <scope>NUCLEOTIDE SEQUENCE [LARGE SCALE GENOMIC DNA]</scope>
    <source>
        <strain evidence="2">YIM 73061</strain>
    </source>
</reference>
<evidence type="ECO:0008006" key="3">
    <source>
        <dbReference type="Google" id="ProtNLM"/>
    </source>
</evidence>
<gene>
    <name evidence="1" type="ORF">DJ018_08500</name>
</gene>
<organism evidence="1 2">
    <name type="scientific">Phenylobacterium deserti</name>
    <dbReference type="NCBI Taxonomy" id="1914756"/>
    <lineage>
        <taxon>Bacteria</taxon>
        <taxon>Pseudomonadati</taxon>
        <taxon>Pseudomonadota</taxon>
        <taxon>Alphaproteobacteria</taxon>
        <taxon>Caulobacterales</taxon>
        <taxon>Caulobacteraceae</taxon>
        <taxon>Phenylobacterium</taxon>
    </lineage>
</organism>
<dbReference type="EMBL" id="QFYR01000001">
    <property type="protein sequence ID" value="RAK57932.1"/>
    <property type="molecule type" value="Genomic_DNA"/>
</dbReference>
<dbReference type="OrthoDB" id="7169324at2"/>
<name>A0A328AS89_9CAUL</name>
<evidence type="ECO:0000313" key="1">
    <source>
        <dbReference type="EMBL" id="RAK57932.1"/>
    </source>
</evidence>
<dbReference type="SUPFAM" id="SSF48452">
    <property type="entry name" value="TPR-like"/>
    <property type="match status" value="1"/>
</dbReference>
<dbReference type="RefSeq" id="WP_111514382.1">
    <property type="nucleotide sequence ID" value="NZ_QFYR01000001.1"/>
</dbReference>
<evidence type="ECO:0000313" key="2">
    <source>
        <dbReference type="Proteomes" id="UP000249725"/>
    </source>
</evidence>